<dbReference type="Pfam" id="PF20231">
    <property type="entry name" value="DUF6589"/>
    <property type="match status" value="1"/>
</dbReference>
<feature type="region of interest" description="Disordered" evidence="1">
    <location>
        <begin position="609"/>
        <end position="633"/>
    </location>
</feature>
<dbReference type="InterPro" id="IPR046496">
    <property type="entry name" value="DUF6589"/>
</dbReference>
<evidence type="ECO:0000256" key="1">
    <source>
        <dbReference type="SAM" id="MobiDB-lite"/>
    </source>
</evidence>
<sequence>MKVDRASFKNLAPPVNSPEFVDKYPSKATYLPEEPEPGMGALFNARQGLEEWMVRGTLAIVDREAAKLCEPNTGLPRGVGANWNTFDSFSLEQNQKRIMAMAPVIWILLSTVAFNRQSDNLGLDKSATLSPAGDEMDVDPAGPVETEHEAEHERLERDRRNPSIGVTMAVFMLIVFRNQAVNLFQHVLGVFLFACNAPKSLFLVLRRFGITSAHSTIHALLGRLGKSAYDTLADLGRKAYDSTSDATREPQEYFALLFDNINKYRLARKQTVASKNEMQNGTAATVVALEDVRPNAFDPQPYLENLAKQERRQLTTEQLYEDIDHLHLRKAGTAMILRLMVTHITTLSTLSPAVELWVKENCSRRPLRLRKSRTYPMGTSGIDESTASGGSDVLEDLSDQMKMEPGWFEKLLIMVCGDWLSVDRLRRARIFKSKDTNAYEQRQWALPIIQLWHMKWAYLKVIYKTHWSENSGPDVTVNLRHGLEALNRNFNHIKCDFYPGHEGVRTVFDTLVLTCLLAAVEFNIFGTTPAPPTAESNDTFTHTLSDLNKYFAPGGSYYNCSLDVLIELAETVYDNYFTTSSALGAGYMNTEELTSEQISAFLSQQMERLSTQSTTDTQPHEDDGSDDTASSHMGSDIHIETGLPKHLLGDTALCNTILLIRDCFWYLEFATSVTEGDIGRVFDIIKVLRFSFWGGGASNYGNELLEMACNYFYEFPEDLQAAILDNYLVNTSGLPNHWHELDLLQEHYNLWIKRVFNKKNSGFDSNFLRLSVSVNVAGFGRLRDKLFHMIGLSRVTTGRSLPDYQSDINVLATHYRQNGLFKFERGRSQAFTANDIFAAGYDKLKTSALSKFLDRTSYDPTLIHENPPEEQLVHDPMEDVQNLNPLILQNGVLVPGAAPEFSE</sequence>
<feature type="region of interest" description="Disordered" evidence="1">
    <location>
        <begin position="125"/>
        <end position="159"/>
    </location>
</feature>
<accession>X8JQA3</accession>
<dbReference type="OrthoDB" id="3240429at2759"/>
<comment type="caution">
    <text evidence="3">The sequence shown here is derived from an EMBL/GenBank/DDBJ whole genome shotgun (WGS) entry which is preliminary data.</text>
</comment>
<evidence type="ECO:0000313" key="4">
    <source>
        <dbReference type="Proteomes" id="UP000030108"/>
    </source>
</evidence>
<feature type="domain" description="DUF6589" evidence="2">
    <location>
        <begin position="310"/>
        <end position="796"/>
    </location>
</feature>
<dbReference type="EMBL" id="JATN01000310">
    <property type="protein sequence ID" value="EUC65947.1"/>
    <property type="molecule type" value="Genomic_DNA"/>
</dbReference>
<proteinExistence type="predicted"/>
<feature type="compositionally biased region" description="Basic and acidic residues" evidence="1">
    <location>
        <begin position="145"/>
        <end position="159"/>
    </location>
</feature>
<dbReference type="Proteomes" id="UP000030108">
    <property type="component" value="Unassembled WGS sequence"/>
</dbReference>
<evidence type="ECO:0000313" key="3">
    <source>
        <dbReference type="EMBL" id="EUC65947.1"/>
    </source>
</evidence>
<organism evidence="3 4">
    <name type="scientific">Rhizoctonia solani AG-3 Rhs1AP</name>
    <dbReference type="NCBI Taxonomy" id="1086054"/>
    <lineage>
        <taxon>Eukaryota</taxon>
        <taxon>Fungi</taxon>
        <taxon>Dikarya</taxon>
        <taxon>Basidiomycota</taxon>
        <taxon>Agaricomycotina</taxon>
        <taxon>Agaricomycetes</taxon>
        <taxon>Cantharellales</taxon>
        <taxon>Ceratobasidiaceae</taxon>
        <taxon>Rhizoctonia</taxon>
    </lineage>
</organism>
<gene>
    <name evidence="3" type="ORF">RSOL_503850</name>
</gene>
<evidence type="ECO:0000259" key="2">
    <source>
        <dbReference type="Pfam" id="PF20231"/>
    </source>
</evidence>
<name>X8JQA3_9AGAM</name>
<dbReference type="AlphaFoldDB" id="X8JQA3"/>
<reference evidence="4" key="1">
    <citation type="journal article" date="2014" name="Genome Announc.">
        <title>Draft genome sequence of the plant-pathogenic soil fungus Rhizoctonia solani anastomosis group 3 strain Rhs1AP.</title>
        <authorList>
            <person name="Cubeta M.A."/>
            <person name="Thomas E."/>
            <person name="Dean R.A."/>
            <person name="Jabaji S."/>
            <person name="Neate S.M."/>
            <person name="Tavantzis S."/>
            <person name="Toda T."/>
            <person name="Vilgalys R."/>
            <person name="Bharathan N."/>
            <person name="Fedorova-Abrams N."/>
            <person name="Pakala S.B."/>
            <person name="Pakala S.M."/>
            <person name="Zafar N."/>
            <person name="Joardar V."/>
            <person name="Losada L."/>
            <person name="Nierman W.C."/>
        </authorList>
    </citation>
    <scope>NUCLEOTIDE SEQUENCE [LARGE SCALE GENOMIC DNA]</scope>
    <source>
        <strain evidence="4">AG-3</strain>
    </source>
</reference>
<protein>
    <recommendedName>
        <fullName evidence="2">DUF6589 domain-containing protein</fullName>
    </recommendedName>
</protein>